<gene>
    <name evidence="7" type="ORF">CANCADRAFT_42405</name>
</gene>
<sequence>MAQTKHIPCKYFRAGYCKKRDRCEYNHKRKKTLVKAAAVDEICSVCREPINKRTVCLMLFCMHSFCSTCIHDWSNTCRTEKNSFSCPLCRKGERYIVVPVFPKNRQKAFDLFEDSLLHMFKASEQNMVANPALRSVAKYLSQYKPDDFYQREALAYKLGLFFKESSYFLVESFEAMEYQPLTAALWKRLYAALAVAYVKADISLCEDIASVMHVLYDKQKPMTDVYSEVESFMVKHPRLAPKFKPILNGPHAETRSYPFLIHSGILVSAFLTSKKNGFTTSCTDPATGT</sequence>
<keyword evidence="2 4" id="KW-0863">Zinc-finger</keyword>
<dbReference type="PROSITE" id="PS50089">
    <property type="entry name" value="ZF_RING_2"/>
    <property type="match status" value="1"/>
</dbReference>
<dbReference type="EMBL" id="KV453841">
    <property type="protein sequence ID" value="ODV91771.1"/>
    <property type="molecule type" value="Genomic_DNA"/>
</dbReference>
<evidence type="ECO:0000313" key="8">
    <source>
        <dbReference type="Proteomes" id="UP000095023"/>
    </source>
</evidence>
<dbReference type="InterPro" id="IPR036855">
    <property type="entry name" value="Znf_CCCH_sf"/>
</dbReference>
<evidence type="ECO:0000256" key="4">
    <source>
        <dbReference type="PROSITE-ProRule" id="PRU00723"/>
    </source>
</evidence>
<keyword evidence="3 4" id="KW-0862">Zinc</keyword>
<dbReference type="Pfam" id="PF00097">
    <property type="entry name" value="zf-C3HC4"/>
    <property type="match status" value="1"/>
</dbReference>
<dbReference type="Proteomes" id="UP000095023">
    <property type="component" value="Unassembled WGS sequence"/>
</dbReference>
<protein>
    <recommendedName>
        <fullName evidence="9">RING-type E3 ubiquitin transferase</fullName>
    </recommendedName>
</protein>
<dbReference type="SMART" id="SM00356">
    <property type="entry name" value="ZnF_C3H1"/>
    <property type="match status" value="1"/>
</dbReference>
<evidence type="ECO:0000259" key="5">
    <source>
        <dbReference type="PROSITE" id="PS50089"/>
    </source>
</evidence>
<evidence type="ECO:0000256" key="2">
    <source>
        <dbReference type="ARBA" id="ARBA00022771"/>
    </source>
</evidence>
<reference evidence="8" key="1">
    <citation type="submission" date="2016-02" db="EMBL/GenBank/DDBJ databases">
        <title>Comparative genomics of biotechnologically important yeasts.</title>
        <authorList>
            <consortium name="DOE Joint Genome Institute"/>
            <person name="Riley R."/>
            <person name="Haridas S."/>
            <person name="Wolfe K.H."/>
            <person name="Lopes M.R."/>
            <person name="Hittinger C.T."/>
            <person name="Goker M."/>
            <person name="Salamov A."/>
            <person name="Wisecaver J."/>
            <person name="Long T.M."/>
            <person name="Aerts A.L."/>
            <person name="Barry K."/>
            <person name="Choi C."/>
            <person name="Clum A."/>
            <person name="Coughlan A.Y."/>
            <person name="Deshpande S."/>
            <person name="Douglass A.P."/>
            <person name="Hanson S.J."/>
            <person name="Klenk H.-P."/>
            <person name="Labutti K."/>
            <person name="Lapidus A."/>
            <person name="Lindquist E."/>
            <person name="Lipzen A."/>
            <person name="Meier-Kolthoff J.P."/>
            <person name="Ohm R.A."/>
            <person name="Otillar R.P."/>
            <person name="Pangilinan J."/>
            <person name="Peng Y."/>
            <person name="Rokas A."/>
            <person name="Rosa C.A."/>
            <person name="Scheuner C."/>
            <person name="Sibirny A.A."/>
            <person name="Slot J.C."/>
            <person name="Stielow J.B."/>
            <person name="Sun H."/>
            <person name="Kurtzman C.P."/>
            <person name="Blackwell M."/>
            <person name="Jeffries T.W."/>
            <person name="Grigoriev I.V."/>
        </authorList>
    </citation>
    <scope>NUCLEOTIDE SEQUENCE [LARGE SCALE GENOMIC DNA]</scope>
    <source>
        <strain evidence="8">NRRL Y-17796</strain>
    </source>
</reference>
<keyword evidence="8" id="KW-1185">Reference proteome</keyword>
<dbReference type="AlphaFoldDB" id="A0A1E4TJ55"/>
<dbReference type="SMART" id="SM00184">
    <property type="entry name" value="RING"/>
    <property type="match status" value="1"/>
</dbReference>
<evidence type="ECO:0000259" key="6">
    <source>
        <dbReference type="PROSITE" id="PS50103"/>
    </source>
</evidence>
<evidence type="ECO:0008006" key="9">
    <source>
        <dbReference type="Google" id="ProtNLM"/>
    </source>
</evidence>
<accession>A0A1E4TJ55</accession>
<evidence type="ECO:0000313" key="7">
    <source>
        <dbReference type="EMBL" id="ODV91771.1"/>
    </source>
</evidence>
<dbReference type="GO" id="GO:0008270">
    <property type="term" value="F:zinc ion binding"/>
    <property type="evidence" value="ECO:0007669"/>
    <property type="project" value="UniProtKB-KW"/>
</dbReference>
<dbReference type="PROSITE" id="PS00518">
    <property type="entry name" value="ZF_RING_1"/>
    <property type="match status" value="1"/>
</dbReference>
<evidence type="ECO:0000256" key="1">
    <source>
        <dbReference type="ARBA" id="ARBA00022723"/>
    </source>
</evidence>
<dbReference type="SUPFAM" id="SSF57850">
    <property type="entry name" value="RING/U-box"/>
    <property type="match status" value="1"/>
</dbReference>
<evidence type="ECO:0000256" key="3">
    <source>
        <dbReference type="ARBA" id="ARBA00022833"/>
    </source>
</evidence>
<dbReference type="InterPro" id="IPR001841">
    <property type="entry name" value="Znf_RING"/>
</dbReference>
<dbReference type="SUPFAM" id="SSF90229">
    <property type="entry name" value="CCCH zinc finger"/>
    <property type="match status" value="1"/>
</dbReference>
<dbReference type="InterPro" id="IPR000571">
    <property type="entry name" value="Znf_CCCH"/>
</dbReference>
<proteinExistence type="predicted"/>
<name>A0A1E4TJ55_9ASCO</name>
<dbReference type="InterPro" id="IPR013083">
    <property type="entry name" value="Znf_RING/FYVE/PHD"/>
</dbReference>
<feature type="domain" description="RING-type" evidence="5">
    <location>
        <begin position="43"/>
        <end position="90"/>
    </location>
</feature>
<organism evidence="7 8">
    <name type="scientific">Tortispora caseinolytica NRRL Y-17796</name>
    <dbReference type="NCBI Taxonomy" id="767744"/>
    <lineage>
        <taxon>Eukaryota</taxon>
        <taxon>Fungi</taxon>
        <taxon>Dikarya</taxon>
        <taxon>Ascomycota</taxon>
        <taxon>Saccharomycotina</taxon>
        <taxon>Trigonopsidomycetes</taxon>
        <taxon>Trigonopsidales</taxon>
        <taxon>Trigonopsidaceae</taxon>
        <taxon>Tortispora</taxon>
    </lineage>
</organism>
<feature type="zinc finger region" description="C3H1-type" evidence="4">
    <location>
        <begin position="3"/>
        <end position="30"/>
    </location>
</feature>
<dbReference type="InterPro" id="IPR018957">
    <property type="entry name" value="Znf_C3HC4_RING-type"/>
</dbReference>
<dbReference type="OrthoDB" id="250836at2759"/>
<dbReference type="Gene3D" id="3.30.40.10">
    <property type="entry name" value="Zinc/RING finger domain, C3HC4 (zinc finger)"/>
    <property type="match status" value="1"/>
</dbReference>
<feature type="domain" description="C3H1-type" evidence="6">
    <location>
        <begin position="3"/>
        <end position="30"/>
    </location>
</feature>
<dbReference type="InterPro" id="IPR017907">
    <property type="entry name" value="Znf_RING_CS"/>
</dbReference>
<dbReference type="PROSITE" id="PS50103">
    <property type="entry name" value="ZF_C3H1"/>
    <property type="match status" value="1"/>
</dbReference>
<keyword evidence="1 4" id="KW-0479">Metal-binding</keyword>